<keyword evidence="3" id="KW-1185">Reference proteome</keyword>
<dbReference type="EMBL" id="BAABCM010000001">
    <property type="protein sequence ID" value="GAA3791813.1"/>
    <property type="molecule type" value="Genomic_DNA"/>
</dbReference>
<organism evidence="2 3">
    <name type="scientific">Amycolatopsis tucumanensis</name>
    <dbReference type="NCBI Taxonomy" id="401106"/>
    <lineage>
        <taxon>Bacteria</taxon>
        <taxon>Bacillati</taxon>
        <taxon>Actinomycetota</taxon>
        <taxon>Actinomycetes</taxon>
        <taxon>Pseudonocardiales</taxon>
        <taxon>Pseudonocardiaceae</taxon>
        <taxon>Amycolatopsis</taxon>
    </lineage>
</organism>
<proteinExistence type="predicted"/>
<dbReference type="RefSeq" id="WP_237337891.1">
    <property type="nucleotide sequence ID" value="NZ_BAABCM010000001.1"/>
</dbReference>
<sequence>MAEFAGVRGTIHHRHWTPEHPRALVVFFHGLGEHTGSYEPLAAALTSAGFALWAHDHAGHGRSDGERVLITAIDDLLDDAATLLGLARAAHPDLPLVVAGHSLGATVATLLTAERLLPSGTRPAAVVLAGSSIVPAPDAGGGLAELLASGVDPLDLRKDPGELTRHPGYAQQIREDPLTWQGGIRVETLAALAAAAERLPAAVSALDVPVLLLHGEKDDLAPAEGARRAAELLPDAEAVIFPDDLHNILNELDRDEVHATFVDFVRRHLQGER</sequence>
<evidence type="ECO:0000313" key="3">
    <source>
        <dbReference type="Proteomes" id="UP001501624"/>
    </source>
</evidence>
<keyword evidence="2" id="KW-0378">Hydrolase</keyword>
<dbReference type="Proteomes" id="UP001501624">
    <property type="component" value="Unassembled WGS sequence"/>
</dbReference>
<reference evidence="3" key="1">
    <citation type="journal article" date="2019" name="Int. J. Syst. Evol. Microbiol.">
        <title>The Global Catalogue of Microorganisms (GCM) 10K type strain sequencing project: providing services to taxonomists for standard genome sequencing and annotation.</title>
        <authorList>
            <consortium name="The Broad Institute Genomics Platform"/>
            <consortium name="The Broad Institute Genome Sequencing Center for Infectious Disease"/>
            <person name="Wu L."/>
            <person name="Ma J."/>
        </authorList>
    </citation>
    <scope>NUCLEOTIDE SEQUENCE [LARGE SCALE GENOMIC DNA]</scope>
    <source>
        <strain evidence="3">JCM 17017</strain>
    </source>
</reference>
<dbReference type="Gene3D" id="3.40.50.1820">
    <property type="entry name" value="alpha/beta hydrolase"/>
    <property type="match status" value="1"/>
</dbReference>
<dbReference type="PANTHER" id="PTHR11614">
    <property type="entry name" value="PHOSPHOLIPASE-RELATED"/>
    <property type="match status" value="1"/>
</dbReference>
<evidence type="ECO:0000313" key="2">
    <source>
        <dbReference type="EMBL" id="GAA3791813.1"/>
    </source>
</evidence>
<dbReference type="InterPro" id="IPR029058">
    <property type="entry name" value="AB_hydrolase_fold"/>
</dbReference>
<protein>
    <submittedName>
        <fullName evidence="2">Alpha/beta hydrolase</fullName>
    </submittedName>
</protein>
<evidence type="ECO:0000259" key="1">
    <source>
        <dbReference type="Pfam" id="PF12146"/>
    </source>
</evidence>
<comment type="caution">
    <text evidence="2">The sequence shown here is derived from an EMBL/GenBank/DDBJ whole genome shotgun (WGS) entry which is preliminary data.</text>
</comment>
<gene>
    <name evidence="2" type="ORF">GCM10022380_05570</name>
</gene>
<dbReference type="SUPFAM" id="SSF53474">
    <property type="entry name" value="alpha/beta-Hydrolases"/>
    <property type="match status" value="1"/>
</dbReference>
<dbReference type="GO" id="GO:0016787">
    <property type="term" value="F:hydrolase activity"/>
    <property type="evidence" value="ECO:0007669"/>
    <property type="project" value="UniProtKB-KW"/>
</dbReference>
<feature type="domain" description="Serine aminopeptidase S33" evidence="1">
    <location>
        <begin position="20"/>
        <end position="253"/>
    </location>
</feature>
<dbReference type="Pfam" id="PF12146">
    <property type="entry name" value="Hydrolase_4"/>
    <property type="match status" value="1"/>
</dbReference>
<dbReference type="InterPro" id="IPR051044">
    <property type="entry name" value="MAG_DAG_Lipase"/>
</dbReference>
<name>A0ABP7HH38_9PSEU</name>
<accession>A0ABP7HH38</accession>
<dbReference type="InterPro" id="IPR022742">
    <property type="entry name" value="Hydrolase_4"/>
</dbReference>
<dbReference type="PRINTS" id="PR00111">
    <property type="entry name" value="ABHYDROLASE"/>
</dbReference>
<dbReference type="InterPro" id="IPR000073">
    <property type="entry name" value="AB_hydrolase_1"/>
</dbReference>